<evidence type="ECO:0000256" key="1">
    <source>
        <dbReference type="ARBA" id="ARBA00022821"/>
    </source>
</evidence>
<dbReference type="AlphaFoldDB" id="A0A2T9ZB80"/>
<dbReference type="OrthoDB" id="5985073at2759"/>
<evidence type="ECO:0000256" key="2">
    <source>
        <dbReference type="ARBA" id="ARBA00023157"/>
    </source>
</evidence>
<keyword evidence="2" id="KW-1015">Disulfide bond</keyword>
<dbReference type="GO" id="GO:0006032">
    <property type="term" value="P:chitin catabolic process"/>
    <property type="evidence" value="ECO:0007669"/>
    <property type="project" value="InterPro"/>
</dbReference>
<dbReference type="PANTHER" id="PTHR22595">
    <property type="entry name" value="CHITINASE-RELATED"/>
    <property type="match status" value="1"/>
</dbReference>
<dbReference type="GO" id="GO:0016998">
    <property type="term" value="P:cell wall macromolecule catabolic process"/>
    <property type="evidence" value="ECO:0007669"/>
    <property type="project" value="InterPro"/>
</dbReference>
<keyword evidence="1" id="KW-0611">Plant defense</keyword>
<gene>
    <name evidence="5" type="ORF">BB560_003734</name>
</gene>
<dbReference type="Proteomes" id="UP000245609">
    <property type="component" value="Unassembled WGS sequence"/>
</dbReference>
<dbReference type="Gene3D" id="3.30.20.10">
    <property type="entry name" value="Endochitinase, domain 2"/>
    <property type="match status" value="1"/>
</dbReference>
<keyword evidence="6" id="KW-1185">Reference proteome</keyword>
<feature type="compositionally biased region" description="Acidic residues" evidence="3">
    <location>
        <begin position="78"/>
        <end position="90"/>
    </location>
</feature>
<protein>
    <recommendedName>
        <fullName evidence="4">Glycoside hydrolase family 19 catalytic domain-containing protein</fullName>
    </recommendedName>
</protein>
<dbReference type="Pfam" id="PF00182">
    <property type="entry name" value="Glyco_hydro_19"/>
    <property type="match status" value="1"/>
</dbReference>
<feature type="compositionally biased region" description="Acidic residues" evidence="3">
    <location>
        <begin position="37"/>
        <end position="59"/>
    </location>
</feature>
<dbReference type="CDD" id="cd00325">
    <property type="entry name" value="chitinase_GH19"/>
    <property type="match status" value="1"/>
</dbReference>
<reference evidence="5 6" key="1">
    <citation type="journal article" date="2018" name="MBio">
        <title>Comparative Genomics Reveals the Core Gene Toolbox for the Fungus-Insect Symbiosis.</title>
        <authorList>
            <person name="Wang Y."/>
            <person name="Stata M."/>
            <person name="Wang W."/>
            <person name="Stajich J.E."/>
            <person name="White M.M."/>
            <person name="Moncalvo J.M."/>
        </authorList>
    </citation>
    <scope>NUCLEOTIDE SEQUENCE [LARGE SCALE GENOMIC DNA]</scope>
    <source>
        <strain evidence="5 6">SC-DP-2</strain>
    </source>
</reference>
<dbReference type="Gene3D" id="1.10.530.10">
    <property type="match status" value="1"/>
</dbReference>
<sequence length="344" mass="39370">MYQDSKRIYRRLAIGSKNRMAEKVTQIKKKVGKRDDSSEESSFDNVEEFPFESFDDEPIAESSNEQDGSGENTSSNDESSDELNEFDNFESQDKDIHSEETSEEDGFNLDFKNQGAEGEFDKSEESESADNLDDSDEVNTEMGMNQSGTEINCEVLKNAVNAADYNGMPEGVCSEFMEGIIENNIEDPVLVAILFTQLIWESNDFEYSRETLCTVSDCSKVYHEEEDPEGVDYGGRGFIQLTWSYNYYHASQDLYHDDRLYKNPDLVLKEDINWQVVFWFWNTVIMTDSRVKEGYFGASTNMINGALECKGDFTEIARKRYKIYVKILKVLSPTSTPIENGCYN</sequence>
<organism evidence="5 6">
    <name type="scientific">Smittium megazygosporum</name>
    <dbReference type="NCBI Taxonomy" id="133381"/>
    <lineage>
        <taxon>Eukaryota</taxon>
        <taxon>Fungi</taxon>
        <taxon>Fungi incertae sedis</taxon>
        <taxon>Zoopagomycota</taxon>
        <taxon>Kickxellomycotina</taxon>
        <taxon>Harpellomycetes</taxon>
        <taxon>Harpellales</taxon>
        <taxon>Legeriomycetaceae</taxon>
        <taxon>Smittium</taxon>
    </lineage>
</organism>
<evidence type="ECO:0000313" key="5">
    <source>
        <dbReference type="EMBL" id="PVV01834.1"/>
    </source>
</evidence>
<feature type="compositionally biased region" description="Polar residues" evidence="3">
    <location>
        <begin position="61"/>
        <end position="70"/>
    </location>
</feature>
<feature type="compositionally biased region" description="Basic and acidic residues" evidence="3">
    <location>
        <begin position="91"/>
        <end position="100"/>
    </location>
</feature>
<feature type="domain" description="Glycoside hydrolase family 19 catalytic" evidence="4">
    <location>
        <begin position="209"/>
        <end position="284"/>
    </location>
</feature>
<comment type="caution">
    <text evidence="5">The sequence shown here is derived from an EMBL/GenBank/DDBJ whole genome shotgun (WGS) entry which is preliminary data.</text>
</comment>
<evidence type="ECO:0000313" key="6">
    <source>
        <dbReference type="Proteomes" id="UP000245609"/>
    </source>
</evidence>
<accession>A0A2T9ZB80</accession>
<proteinExistence type="predicted"/>
<dbReference type="InterPro" id="IPR023346">
    <property type="entry name" value="Lysozyme-like_dom_sf"/>
</dbReference>
<name>A0A2T9ZB80_9FUNG</name>
<feature type="region of interest" description="Disordered" evidence="3">
    <location>
        <begin position="21"/>
        <end position="146"/>
    </location>
</feature>
<dbReference type="SUPFAM" id="SSF53955">
    <property type="entry name" value="Lysozyme-like"/>
    <property type="match status" value="1"/>
</dbReference>
<evidence type="ECO:0000259" key="4">
    <source>
        <dbReference type="Pfam" id="PF00182"/>
    </source>
</evidence>
<feature type="compositionally biased region" description="Acidic residues" evidence="3">
    <location>
        <begin position="126"/>
        <end position="139"/>
    </location>
</feature>
<dbReference type="GO" id="GO:0006952">
    <property type="term" value="P:defense response"/>
    <property type="evidence" value="ECO:0007669"/>
    <property type="project" value="UniProtKB-KW"/>
</dbReference>
<dbReference type="InterPro" id="IPR000726">
    <property type="entry name" value="Glyco_hydro_19_cat"/>
</dbReference>
<dbReference type="PANTHER" id="PTHR22595:SF79">
    <property type="entry name" value="CHITINASE 12"/>
    <property type="match status" value="1"/>
</dbReference>
<dbReference type="EMBL" id="MBFS01000768">
    <property type="protein sequence ID" value="PVV01834.1"/>
    <property type="molecule type" value="Genomic_DNA"/>
</dbReference>
<evidence type="ECO:0000256" key="3">
    <source>
        <dbReference type="SAM" id="MobiDB-lite"/>
    </source>
</evidence>
<dbReference type="GO" id="GO:0004568">
    <property type="term" value="F:chitinase activity"/>
    <property type="evidence" value="ECO:0007669"/>
    <property type="project" value="InterPro"/>
</dbReference>